<feature type="region of interest" description="Disordered" evidence="6">
    <location>
        <begin position="972"/>
        <end position="1053"/>
    </location>
</feature>
<feature type="region of interest" description="Disordered" evidence="6">
    <location>
        <begin position="907"/>
        <end position="953"/>
    </location>
</feature>
<dbReference type="CDD" id="cd14475">
    <property type="entry name" value="SPX_SYG1_like"/>
    <property type="match status" value="1"/>
</dbReference>
<feature type="compositionally biased region" description="Acidic residues" evidence="6">
    <location>
        <begin position="994"/>
        <end position="1017"/>
    </location>
</feature>
<evidence type="ECO:0000256" key="2">
    <source>
        <dbReference type="ARBA" id="ARBA00009665"/>
    </source>
</evidence>
<dbReference type="EMBL" id="JAUEDM010000002">
    <property type="protein sequence ID" value="KAK3325567.1"/>
    <property type="molecule type" value="Genomic_DNA"/>
</dbReference>
<reference evidence="10" key="2">
    <citation type="submission" date="2023-06" db="EMBL/GenBank/DDBJ databases">
        <authorList>
            <consortium name="Lawrence Berkeley National Laboratory"/>
            <person name="Haridas S."/>
            <person name="Hensen N."/>
            <person name="Bonometti L."/>
            <person name="Westerberg I."/>
            <person name="Brannstrom I.O."/>
            <person name="Guillou S."/>
            <person name="Cros-Aarteil S."/>
            <person name="Calhoun S."/>
            <person name="Kuo A."/>
            <person name="Mondo S."/>
            <person name="Pangilinan J."/>
            <person name="Riley R."/>
            <person name="Labutti K."/>
            <person name="Andreopoulos B."/>
            <person name="Lipzen A."/>
            <person name="Chen C."/>
            <person name="Yanf M."/>
            <person name="Daum C."/>
            <person name="Ng V."/>
            <person name="Clum A."/>
            <person name="Steindorff A."/>
            <person name="Ohm R."/>
            <person name="Martin F."/>
            <person name="Silar P."/>
            <person name="Natvig D."/>
            <person name="Lalanne C."/>
            <person name="Gautier V."/>
            <person name="Ament-Velasquez S.L."/>
            <person name="Kruys A."/>
            <person name="Hutchinson M.I."/>
            <person name="Powell A.J."/>
            <person name="Barry K."/>
            <person name="Miller A.N."/>
            <person name="Grigoriev I.V."/>
            <person name="Debuchy R."/>
            <person name="Gladieux P."/>
            <person name="Thoren M.H."/>
            <person name="Johannesson H."/>
        </authorList>
    </citation>
    <scope>NUCLEOTIDE SEQUENCE</scope>
    <source>
        <strain evidence="10">CBS 118394</strain>
    </source>
</reference>
<feature type="transmembrane region" description="Helical" evidence="7">
    <location>
        <begin position="715"/>
        <end position="737"/>
    </location>
</feature>
<dbReference type="Proteomes" id="UP001283341">
    <property type="component" value="Unassembled WGS sequence"/>
</dbReference>
<dbReference type="GO" id="GO:0005794">
    <property type="term" value="C:Golgi apparatus"/>
    <property type="evidence" value="ECO:0007669"/>
    <property type="project" value="TreeGrafter"/>
</dbReference>
<dbReference type="PANTHER" id="PTHR10783">
    <property type="entry name" value="XENOTROPIC AND POLYTROPIC RETROVIRUS RECEPTOR 1-RELATED"/>
    <property type="match status" value="1"/>
</dbReference>
<feature type="transmembrane region" description="Helical" evidence="7">
    <location>
        <begin position="525"/>
        <end position="546"/>
    </location>
</feature>
<feature type="transmembrane region" description="Helical" evidence="7">
    <location>
        <begin position="791"/>
        <end position="813"/>
    </location>
</feature>
<organism evidence="10 11">
    <name type="scientific">Apodospora peruviana</name>
    <dbReference type="NCBI Taxonomy" id="516989"/>
    <lineage>
        <taxon>Eukaryota</taxon>
        <taxon>Fungi</taxon>
        <taxon>Dikarya</taxon>
        <taxon>Ascomycota</taxon>
        <taxon>Pezizomycotina</taxon>
        <taxon>Sordariomycetes</taxon>
        <taxon>Sordariomycetidae</taxon>
        <taxon>Sordariales</taxon>
        <taxon>Lasiosphaeriaceae</taxon>
        <taxon>Apodospora</taxon>
    </lineage>
</organism>
<evidence type="ECO:0000256" key="3">
    <source>
        <dbReference type="ARBA" id="ARBA00022692"/>
    </source>
</evidence>
<feature type="transmembrane region" description="Helical" evidence="7">
    <location>
        <begin position="599"/>
        <end position="621"/>
    </location>
</feature>
<feature type="region of interest" description="Disordered" evidence="6">
    <location>
        <begin position="40"/>
        <end position="152"/>
    </location>
</feature>
<evidence type="ECO:0000256" key="5">
    <source>
        <dbReference type="ARBA" id="ARBA00023136"/>
    </source>
</evidence>
<feature type="region of interest" description="Disordered" evidence="6">
    <location>
        <begin position="344"/>
        <end position="372"/>
    </location>
</feature>
<dbReference type="GO" id="GO:0006817">
    <property type="term" value="P:phosphate ion transport"/>
    <property type="evidence" value="ECO:0007669"/>
    <property type="project" value="TreeGrafter"/>
</dbReference>
<feature type="domain" description="EXS" evidence="8">
    <location>
        <begin position="681"/>
        <end position="874"/>
    </location>
</feature>
<dbReference type="GO" id="GO:0000822">
    <property type="term" value="F:inositol hexakisphosphate binding"/>
    <property type="evidence" value="ECO:0007669"/>
    <property type="project" value="TreeGrafter"/>
</dbReference>
<evidence type="ECO:0000313" key="11">
    <source>
        <dbReference type="Proteomes" id="UP001283341"/>
    </source>
</evidence>
<dbReference type="InterPro" id="IPR004342">
    <property type="entry name" value="EXS_C"/>
</dbReference>
<reference evidence="10" key="1">
    <citation type="journal article" date="2023" name="Mol. Phylogenet. Evol.">
        <title>Genome-scale phylogeny and comparative genomics of the fungal order Sordariales.</title>
        <authorList>
            <person name="Hensen N."/>
            <person name="Bonometti L."/>
            <person name="Westerberg I."/>
            <person name="Brannstrom I.O."/>
            <person name="Guillou S."/>
            <person name="Cros-Aarteil S."/>
            <person name="Calhoun S."/>
            <person name="Haridas S."/>
            <person name="Kuo A."/>
            <person name="Mondo S."/>
            <person name="Pangilinan J."/>
            <person name="Riley R."/>
            <person name="LaButti K."/>
            <person name="Andreopoulos B."/>
            <person name="Lipzen A."/>
            <person name="Chen C."/>
            <person name="Yan M."/>
            <person name="Daum C."/>
            <person name="Ng V."/>
            <person name="Clum A."/>
            <person name="Steindorff A."/>
            <person name="Ohm R.A."/>
            <person name="Martin F."/>
            <person name="Silar P."/>
            <person name="Natvig D.O."/>
            <person name="Lalanne C."/>
            <person name="Gautier V."/>
            <person name="Ament-Velasquez S.L."/>
            <person name="Kruys A."/>
            <person name="Hutchinson M.I."/>
            <person name="Powell A.J."/>
            <person name="Barry K."/>
            <person name="Miller A.N."/>
            <person name="Grigoriev I.V."/>
            <person name="Debuchy R."/>
            <person name="Gladieux P."/>
            <person name="Hiltunen Thoren M."/>
            <person name="Johannesson H."/>
        </authorList>
    </citation>
    <scope>NUCLEOTIDE SEQUENCE</scope>
    <source>
        <strain evidence="10">CBS 118394</strain>
    </source>
</reference>
<dbReference type="InterPro" id="IPR004331">
    <property type="entry name" value="SPX_dom"/>
</dbReference>
<keyword evidence="3 7" id="KW-0812">Transmembrane</keyword>
<feature type="transmembrane region" description="Helical" evidence="7">
    <location>
        <begin position="484"/>
        <end position="505"/>
    </location>
</feature>
<feature type="compositionally biased region" description="Polar residues" evidence="6">
    <location>
        <begin position="56"/>
        <end position="88"/>
    </location>
</feature>
<dbReference type="GO" id="GO:0016036">
    <property type="term" value="P:cellular response to phosphate starvation"/>
    <property type="evidence" value="ECO:0007669"/>
    <property type="project" value="TreeGrafter"/>
</dbReference>
<gene>
    <name evidence="10" type="ORF">B0H66DRAFT_129143</name>
</gene>
<feature type="compositionally biased region" description="Acidic residues" evidence="6">
    <location>
        <begin position="1040"/>
        <end position="1053"/>
    </location>
</feature>
<feature type="compositionally biased region" description="Basic and acidic residues" evidence="6">
    <location>
        <begin position="972"/>
        <end position="987"/>
    </location>
</feature>
<dbReference type="Pfam" id="PF03105">
    <property type="entry name" value="SPX"/>
    <property type="match status" value="1"/>
</dbReference>
<proteinExistence type="inferred from homology"/>
<feature type="compositionally biased region" description="Basic and acidic residues" evidence="6">
    <location>
        <begin position="362"/>
        <end position="372"/>
    </location>
</feature>
<keyword evidence="5 7" id="KW-0472">Membrane</keyword>
<accession>A0AAE0II95</accession>
<name>A0AAE0II95_9PEZI</name>
<dbReference type="Pfam" id="PF03124">
    <property type="entry name" value="EXS"/>
    <property type="match status" value="1"/>
</dbReference>
<dbReference type="GO" id="GO:0005886">
    <property type="term" value="C:plasma membrane"/>
    <property type="evidence" value="ECO:0007669"/>
    <property type="project" value="TreeGrafter"/>
</dbReference>
<evidence type="ECO:0000313" key="10">
    <source>
        <dbReference type="EMBL" id="KAK3325567.1"/>
    </source>
</evidence>
<feature type="transmembrane region" description="Helical" evidence="7">
    <location>
        <begin position="749"/>
        <end position="770"/>
    </location>
</feature>
<evidence type="ECO:0000256" key="7">
    <source>
        <dbReference type="SAM" id="Phobius"/>
    </source>
</evidence>
<evidence type="ECO:0000256" key="6">
    <source>
        <dbReference type="SAM" id="MobiDB-lite"/>
    </source>
</evidence>
<evidence type="ECO:0000256" key="1">
    <source>
        <dbReference type="ARBA" id="ARBA00004141"/>
    </source>
</evidence>
<feature type="transmembrane region" description="Helical" evidence="7">
    <location>
        <begin position="654"/>
        <end position="675"/>
    </location>
</feature>
<evidence type="ECO:0000259" key="9">
    <source>
        <dbReference type="PROSITE" id="PS51382"/>
    </source>
</evidence>
<feature type="domain" description="SPX" evidence="9">
    <location>
        <begin position="1"/>
        <end position="428"/>
    </location>
</feature>
<keyword evidence="11" id="KW-1185">Reference proteome</keyword>
<dbReference type="PROSITE" id="PS51380">
    <property type="entry name" value="EXS"/>
    <property type="match status" value="1"/>
</dbReference>
<feature type="transmembrane region" description="Helical" evidence="7">
    <location>
        <begin position="567"/>
        <end position="587"/>
    </location>
</feature>
<keyword evidence="4 7" id="KW-1133">Transmembrane helix</keyword>
<dbReference type="AlphaFoldDB" id="A0AAE0II95"/>
<protein>
    <submittedName>
        <fullName evidence="10">EXS family-domain-containing protein</fullName>
    </submittedName>
</protein>
<dbReference type="PROSITE" id="PS51382">
    <property type="entry name" value="SPX"/>
    <property type="match status" value="1"/>
</dbReference>
<feature type="compositionally biased region" description="Basic and acidic residues" evidence="6">
    <location>
        <begin position="291"/>
        <end position="308"/>
    </location>
</feature>
<sequence>MKFAKELDQDAVPEWRVKYLNYKAGKKHIKTVTRAIHRANGTPNLGRRGVEIPSRGTPNGYSTLGRTFTRTSASRNDSNVSIASNLTPASPPKGIVDALPPSNGPGQAGRESNQQQGADTRDGERAGLAQSPGSGMQYGSFGPPGSRASGRTEFELPAPAIKVPSRTSPHSAFPSPPLQRLAPQRSNSMMAAVPNGPRVPSPLNLPAGSVATTPRHRLARIFSTGSPLTRQASNKADIGMQNLDYVRSAERDFFFFLDNELAKIESFYKQKEDQASQRLVALREQLHEMRNRRTTEIAEAKRQRELERSNSGSQGEGEGNKDTGHDWITPIRARLLKPGPNSKALQKMAQTPRMTGQEDDGRDYVRRPQGDDVPYRTAKRKLKLALQEFYRGLELLKSYALLNRTAFRKLNKKYDKAVNARPTYRYMNEKVNKSWFVNSDILDGHIRTVEDLYARYFERGNHKIAAGKLRNLNRRPGDASASTFRSGLLIGCGAVFAIQGLIYGSELLFDPDITLATNTSYLMQIYGGYFLILLLFVLFTLACRVWTKNKVNYPFIFEFDTRNNLDWKQLAEFPSGFFALFGVFIWLNFSRYGDWEDMYLYYPVLLITLSLIVLFLPAPILHHKARRWFFYSHYRLFFAGLYPVEFRDFFLGDIWCSLTYATCNVSLFFCLYAHYWNDPVQCNSNHSRLMGFLGALPPIWRALQCIRRYLDTKNVFPHLVNCGKYTMSILTAVFLSLFRIDDTQLNLSFFITFATINAVYCSIWDLFMDFSLLQAHARHRYLRDITALKPWVYYVIMTIDPILRFSWIFYAIFTHNTQHSTVVSFAVALAEVTRRGLWAIVRVENEHCANVAQYKASRDTPLPYRLEQQQQQQQQQRPILEPIVEDSCQQEDLNRYASADRAGSVQSIRATGVDVPPPGSGLVGAATEEPSARRATEEGSPGASGSGGGTFRRRYADTMGKKSILRIMADAHKQDFEKRRPPAEEMKAATATAAEEEGEEDEDGFHSEEDDDDDEDSGSLQEERMRVREAERLMKRGENDGEDGDDDDHGWGV</sequence>
<comment type="similarity">
    <text evidence="2">Belongs to the SYG1 (TC 2.A.94) family.</text>
</comment>
<comment type="subcellular location">
    <subcellularLocation>
        <location evidence="1">Membrane</location>
        <topology evidence="1">Multi-pass membrane protein</topology>
    </subcellularLocation>
</comment>
<comment type="caution">
    <text evidence="10">The sequence shown here is derived from an EMBL/GenBank/DDBJ whole genome shotgun (WGS) entry which is preliminary data.</text>
</comment>
<feature type="region of interest" description="Disordered" evidence="6">
    <location>
        <begin position="291"/>
        <end position="327"/>
    </location>
</feature>
<evidence type="ECO:0000259" key="8">
    <source>
        <dbReference type="PROSITE" id="PS51380"/>
    </source>
</evidence>
<dbReference type="PANTHER" id="PTHR10783:SF103">
    <property type="entry name" value="SOLUTE CARRIER FAMILY 53 MEMBER 1"/>
    <property type="match status" value="1"/>
</dbReference>
<feature type="compositionally biased region" description="Basic and acidic residues" evidence="6">
    <location>
        <begin position="1021"/>
        <end position="1039"/>
    </location>
</feature>
<evidence type="ECO:0000256" key="4">
    <source>
        <dbReference type="ARBA" id="ARBA00022989"/>
    </source>
</evidence>